<organism evidence="1 2">
    <name type="scientific">Peptidiphaga gingivicola</name>
    <dbReference type="NCBI Taxonomy" id="2741497"/>
    <lineage>
        <taxon>Bacteria</taxon>
        <taxon>Bacillati</taxon>
        <taxon>Actinomycetota</taxon>
        <taxon>Actinomycetes</taxon>
        <taxon>Actinomycetales</taxon>
        <taxon>Actinomycetaceae</taxon>
        <taxon>Peptidiphaga</taxon>
    </lineage>
</organism>
<evidence type="ECO:0008006" key="3">
    <source>
        <dbReference type="Google" id="ProtNLM"/>
    </source>
</evidence>
<protein>
    <recommendedName>
        <fullName evidence="3">AraC family transcriptional regulator</fullName>
    </recommendedName>
</protein>
<reference evidence="1 2" key="1">
    <citation type="submission" date="2016-04" db="EMBL/GenBank/DDBJ databases">
        <title>Peptidophaga gingivicola gen. nov., sp. nov., isolated from human subgingival plaque.</title>
        <authorList>
            <person name="Beall C.J."/>
            <person name="Mokrzan E.M."/>
            <person name="Griffen A.L."/>
            <person name="Leys E.J."/>
        </authorList>
    </citation>
    <scope>NUCLEOTIDE SEQUENCE [LARGE SCALE GENOMIC DNA]</scope>
    <source>
        <strain evidence="1 2">BA112</strain>
    </source>
</reference>
<dbReference type="InterPro" id="IPR053182">
    <property type="entry name" value="YobU-like_regulator"/>
</dbReference>
<keyword evidence="2" id="KW-1185">Reference proteome</keyword>
<dbReference type="EMBL" id="LVZK01000001">
    <property type="protein sequence ID" value="OAP86150.1"/>
    <property type="molecule type" value="Genomic_DNA"/>
</dbReference>
<dbReference type="AlphaFoldDB" id="A0A179B3W6"/>
<name>A0A179B3W6_9ACTO</name>
<proteinExistence type="predicted"/>
<sequence>MNYQLRAVTIRTNNSLEGMTQIGNLWTDIMNGKFNLDLPPNGTIISRYSNYESDESGNYDLSVMAVKKDFVEQLEAEAKKGRFRVYRGETDDGDVAAATELAWQRVWNDTQSGELKRAFTVDYELSEIESGKTTCTVYIALP</sequence>
<dbReference type="PANTHER" id="PTHR36444">
    <property type="entry name" value="TRANSCRIPTIONAL REGULATOR PROTEIN YOBU-RELATED"/>
    <property type="match status" value="1"/>
</dbReference>
<dbReference type="Proteomes" id="UP000078368">
    <property type="component" value="Unassembled WGS sequence"/>
</dbReference>
<gene>
    <name evidence="1" type="ORF">A4H34_02955</name>
</gene>
<comment type="caution">
    <text evidence="1">The sequence shown here is derived from an EMBL/GenBank/DDBJ whole genome shotgun (WGS) entry which is preliminary data.</text>
</comment>
<dbReference type="Gene3D" id="3.20.80.10">
    <property type="entry name" value="Regulatory factor, effector binding domain"/>
    <property type="match status" value="1"/>
</dbReference>
<accession>A0A179B3W6</accession>
<dbReference type="RefSeq" id="WP_009197837.1">
    <property type="nucleotide sequence ID" value="NZ_LVZK01000001.1"/>
</dbReference>
<evidence type="ECO:0000313" key="2">
    <source>
        <dbReference type="Proteomes" id="UP000078368"/>
    </source>
</evidence>
<dbReference type="STRING" id="1823756.A4H34_02955"/>
<dbReference type="OrthoDB" id="3173400at2"/>
<dbReference type="InterPro" id="IPR011256">
    <property type="entry name" value="Reg_factor_effector_dom_sf"/>
</dbReference>
<dbReference type="PANTHER" id="PTHR36444:SF2">
    <property type="entry name" value="TRANSCRIPTIONAL REGULATOR PROTEIN YOBU-RELATED"/>
    <property type="match status" value="1"/>
</dbReference>
<evidence type="ECO:0000313" key="1">
    <source>
        <dbReference type="EMBL" id="OAP86150.1"/>
    </source>
</evidence>